<feature type="non-terminal residue" evidence="6">
    <location>
        <position position="156"/>
    </location>
</feature>
<keyword evidence="3" id="KW-1133">Transmembrane helix</keyword>
<sequence>TTGVLDGTISHRNFSNWILGLNISTDRLLVLNTEFDDEALYYGTAFINGNASLYGPTSELVIDVMGATERGTVFKIPIRDSESIGDNSFIHFLSPEEKSARLEGQEIEFQDVKGLELNFDLDVTNDALVELDIDGSILRGRGAGTLLIEINTLGKF</sequence>
<proteinExistence type="predicted"/>
<feature type="domain" description="Translocation and assembly module TamB C-terminal" evidence="5">
    <location>
        <begin position="2"/>
        <end position="155"/>
    </location>
</feature>
<evidence type="ECO:0000256" key="2">
    <source>
        <dbReference type="ARBA" id="ARBA00022692"/>
    </source>
</evidence>
<comment type="subcellular location">
    <subcellularLocation>
        <location evidence="1">Membrane</location>
        <topology evidence="1">Single-pass membrane protein</topology>
    </subcellularLocation>
</comment>
<evidence type="ECO:0000259" key="5">
    <source>
        <dbReference type="Pfam" id="PF04357"/>
    </source>
</evidence>
<evidence type="ECO:0000256" key="1">
    <source>
        <dbReference type="ARBA" id="ARBA00004167"/>
    </source>
</evidence>
<dbReference type="EMBL" id="JAAVJR010000562">
    <property type="protein sequence ID" value="NJW54854.1"/>
    <property type="molecule type" value="Genomic_DNA"/>
</dbReference>
<feature type="non-terminal residue" evidence="6">
    <location>
        <position position="1"/>
    </location>
</feature>
<protein>
    <submittedName>
        <fullName evidence="6">Translocation/assembly module TamB</fullName>
    </submittedName>
</protein>
<dbReference type="RefSeq" id="WP_209310082.1">
    <property type="nucleotide sequence ID" value="NZ_JAAVJR010000562.1"/>
</dbReference>
<keyword evidence="7" id="KW-1185">Reference proteome</keyword>
<evidence type="ECO:0000313" key="6">
    <source>
        <dbReference type="EMBL" id="NJW54854.1"/>
    </source>
</evidence>
<evidence type="ECO:0000256" key="3">
    <source>
        <dbReference type="ARBA" id="ARBA00022989"/>
    </source>
</evidence>
<organism evidence="6 7">
    <name type="scientific">Salinimicrobium oceani</name>
    <dbReference type="NCBI Taxonomy" id="2722702"/>
    <lineage>
        <taxon>Bacteria</taxon>
        <taxon>Pseudomonadati</taxon>
        <taxon>Bacteroidota</taxon>
        <taxon>Flavobacteriia</taxon>
        <taxon>Flavobacteriales</taxon>
        <taxon>Flavobacteriaceae</taxon>
        <taxon>Salinimicrobium</taxon>
    </lineage>
</organism>
<evidence type="ECO:0000256" key="4">
    <source>
        <dbReference type="ARBA" id="ARBA00023136"/>
    </source>
</evidence>
<comment type="caution">
    <text evidence="6">The sequence shown here is derived from an EMBL/GenBank/DDBJ whole genome shotgun (WGS) entry which is preliminary data.</text>
</comment>
<dbReference type="Pfam" id="PF04357">
    <property type="entry name" value="TamB"/>
    <property type="match status" value="1"/>
</dbReference>
<evidence type="ECO:0000313" key="7">
    <source>
        <dbReference type="Proteomes" id="UP000703674"/>
    </source>
</evidence>
<accession>A0ABX1D5A0</accession>
<reference evidence="6 7" key="1">
    <citation type="submission" date="2020-03" db="EMBL/GenBank/DDBJ databases">
        <title>Salinimicrobium sp. nov, isolated from SCS.</title>
        <authorList>
            <person name="Cao W.R."/>
        </authorList>
    </citation>
    <scope>NUCLEOTIDE SEQUENCE [LARGE SCALE GENOMIC DNA]</scope>
    <source>
        <strain evidence="7">J15B91</strain>
    </source>
</reference>
<keyword evidence="4" id="KW-0472">Membrane</keyword>
<dbReference type="InterPro" id="IPR007452">
    <property type="entry name" value="TamB_C"/>
</dbReference>
<dbReference type="Proteomes" id="UP000703674">
    <property type="component" value="Unassembled WGS sequence"/>
</dbReference>
<name>A0ABX1D5A0_9FLAO</name>
<gene>
    <name evidence="6" type="ORF">HC175_18240</name>
</gene>
<keyword evidence="2" id="KW-0812">Transmembrane</keyword>